<dbReference type="Proteomes" id="UP001046870">
    <property type="component" value="Chromosome 20"/>
</dbReference>
<comment type="caution">
    <text evidence="4">The sequence shown here is derived from an EMBL/GenBank/DDBJ whole genome shotgun (WGS) entry which is preliminary data.</text>
</comment>
<dbReference type="PROSITE" id="PS00134">
    <property type="entry name" value="TRYPSIN_HIS"/>
    <property type="match status" value="1"/>
</dbReference>
<accession>A0A9D3PFD2</accession>
<proteinExistence type="predicted"/>
<dbReference type="InterPro" id="IPR009003">
    <property type="entry name" value="Peptidase_S1_PA"/>
</dbReference>
<dbReference type="InterPro" id="IPR001254">
    <property type="entry name" value="Trypsin_dom"/>
</dbReference>
<keyword evidence="5" id="KW-1185">Reference proteome</keyword>
<evidence type="ECO:0000313" key="5">
    <source>
        <dbReference type="Proteomes" id="UP001046870"/>
    </source>
</evidence>
<name>A0A9D3PFD2_MEGAT</name>
<feature type="chain" id="PRO_5038822611" description="Peptidase S1 domain-containing protein" evidence="2">
    <location>
        <begin position="20"/>
        <end position="246"/>
    </location>
</feature>
<protein>
    <recommendedName>
        <fullName evidence="3">Peptidase S1 domain-containing protein</fullName>
    </recommendedName>
</protein>
<gene>
    <name evidence="4" type="ORF">MATL_G00226640</name>
</gene>
<dbReference type="PANTHER" id="PTHR24271">
    <property type="entry name" value="KALLIKREIN-RELATED"/>
    <property type="match status" value="1"/>
</dbReference>
<organism evidence="4 5">
    <name type="scientific">Megalops atlanticus</name>
    <name type="common">Tarpon</name>
    <name type="synonym">Clupea gigantea</name>
    <dbReference type="NCBI Taxonomy" id="7932"/>
    <lineage>
        <taxon>Eukaryota</taxon>
        <taxon>Metazoa</taxon>
        <taxon>Chordata</taxon>
        <taxon>Craniata</taxon>
        <taxon>Vertebrata</taxon>
        <taxon>Euteleostomi</taxon>
        <taxon>Actinopterygii</taxon>
        <taxon>Neopterygii</taxon>
        <taxon>Teleostei</taxon>
        <taxon>Elopiformes</taxon>
        <taxon>Megalopidae</taxon>
        <taxon>Megalops</taxon>
    </lineage>
</organism>
<dbReference type="SMART" id="SM00020">
    <property type="entry name" value="Tryp_SPc"/>
    <property type="match status" value="1"/>
</dbReference>
<evidence type="ECO:0000256" key="2">
    <source>
        <dbReference type="SAM" id="SignalP"/>
    </source>
</evidence>
<dbReference type="OrthoDB" id="5565075at2759"/>
<keyword evidence="1" id="KW-1015">Disulfide bond</keyword>
<dbReference type="InterPro" id="IPR043504">
    <property type="entry name" value="Peptidase_S1_PA_chymotrypsin"/>
</dbReference>
<dbReference type="GO" id="GO:0006508">
    <property type="term" value="P:proteolysis"/>
    <property type="evidence" value="ECO:0007669"/>
    <property type="project" value="InterPro"/>
</dbReference>
<dbReference type="Gene3D" id="2.40.10.10">
    <property type="entry name" value="Trypsin-like serine proteases"/>
    <property type="match status" value="1"/>
</dbReference>
<dbReference type="EMBL" id="JAFDVH010000020">
    <property type="protein sequence ID" value="KAG7459009.1"/>
    <property type="molecule type" value="Genomic_DNA"/>
</dbReference>
<dbReference type="InterPro" id="IPR001314">
    <property type="entry name" value="Peptidase_S1A"/>
</dbReference>
<dbReference type="InterPro" id="IPR018114">
    <property type="entry name" value="TRYPSIN_HIS"/>
</dbReference>
<dbReference type="PROSITE" id="PS50240">
    <property type="entry name" value="TRYPSIN_DOM"/>
    <property type="match status" value="1"/>
</dbReference>
<dbReference type="SUPFAM" id="SSF50494">
    <property type="entry name" value="Trypsin-like serine proteases"/>
    <property type="match status" value="1"/>
</dbReference>
<feature type="signal peptide" evidence="2">
    <location>
        <begin position="1"/>
        <end position="19"/>
    </location>
</feature>
<dbReference type="PRINTS" id="PR00722">
    <property type="entry name" value="CHYMOTRYPSIN"/>
</dbReference>
<keyword evidence="2" id="KW-0732">Signal</keyword>
<sequence length="246" mass="27001">MIICLLLSLLGLAVWSTGASPLEVNESIIGGWDCKPKEAQYQVFVTNGSTLCGGSLLSSKWVLTAAHCDSPGLKVYIGIHDRSVIHHKNVQPFHIKRKINPGFNQNTTIFDIMLIELRNNVPKPQTVKLPTNCSRDLKALVNATLLVAGWGSVVARKVPHYPTKLQCVKNRKSSCPNGFDVTCDTFCAGQGNKRAFSGDSGGGLVLTKRNQVYGVVKAGWMVDDEYPSIFTSVCFHLTWIKRVTKL</sequence>
<evidence type="ECO:0000259" key="3">
    <source>
        <dbReference type="PROSITE" id="PS50240"/>
    </source>
</evidence>
<dbReference type="GO" id="GO:0004252">
    <property type="term" value="F:serine-type endopeptidase activity"/>
    <property type="evidence" value="ECO:0007669"/>
    <property type="project" value="InterPro"/>
</dbReference>
<dbReference type="PANTHER" id="PTHR24271:SF50">
    <property type="match status" value="1"/>
</dbReference>
<dbReference type="CDD" id="cd00190">
    <property type="entry name" value="Tryp_SPc"/>
    <property type="match status" value="1"/>
</dbReference>
<dbReference type="FunFam" id="2.40.10.10:FF:000166">
    <property type="entry name" value="Trypsin"/>
    <property type="match status" value="1"/>
</dbReference>
<evidence type="ECO:0000313" key="4">
    <source>
        <dbReference type="EMBL" id="KAG7459009.1"/>
    </source>
</evidence>
<dbReference type="Pfam" id="PF00089">
    <property type="entry name" value="Trypsin"/>
    <property type="match status" value="1"/>
</dbReference>
<evidence type="ECO:0000256" key="1">
    <source>
        <dbReference type="ARBA" id="ARBA00023157"/>
    </source>
</evidence>
<dbReference type="AlphaFoldDB" id="A0A9D3PFD2"/>
<feature type="domain" description="Peptidase S1" evidence="3">
    <location>
        <begin position="28"/>
        <end position="245"/>
    </location>
</feature>
<reference evidence="4" key="1">
    <citation type="submission" date="2021-01" db="EMBL/GenBank/DDBJ databases">
        <authorList>
            <person name="Zahm M."/>
            <person name="Roques C."/>
            <person name="Cabau C."/>
            <person name="Klopp C."/>
            <person name="Donnadieu C."/>
            <person name="Jouanno E."/>
            <person name="Lampietro C."/>
            <person name="Louis A."/>
            <person name="Herpin A."/>
            <person name="Echchiki A."/>
            <person name="Berthelot C."/>
            <person name="Parey E."/>
            <person name="Roest-Crollius H."/>
            <person name="Braasch I."/>
            <person name="Postlethwait J."/>
            <person name="Bobe J."/>
            <person name="Montfort J."/>
            <person name="Bouchez O."/>
            <person name="Begum T."/>
            <person name="Mejri S."/>
            <person name="Adams A."/>
            <person name="Chen W.-J."/>
            <person name="Guiguen Y."/>
        </authorList>
    </citation>
    <scope>NUCLEOTIDE SEQUENCE</scope>
    <source>
        <strain evidence="4">YG-15Mar2019-1</strain>
        <tissue evidence="4">Brain</tissue>
    </source>
</reference>